<dbReference type="OrthoDB" id="4159781at2759"/>
<evidence type="ECO:0000256" key="1">
    <source>
        <dbReference type="SAM" id="MobiDB-lite"/>
    </source>
</evidence>
<proteinExistence type="predicted"/>
<feature type="compositionally biased region" description="Polar residues" evidence="1">
    <location>
        <begin position="1"/>
        <end position="11"/>
    </location>
</feature>
<keyword evidence="3" id="KW-1185">Reference proteome</keyword>
<name>A0A0C3CCK4_OIDMZ</name>
<accession>A0A0C3CCK4</accession>
<dbReference type="Proteomes" id="UP000054321">
    <property type="component" value="Unassembled WGS sequence"/>
</dbReference>
<evidence type="ECO:0000313" key="3">
    <source>
        <dbReference type="Proteomes" id="UP000054321"/>
    </source>
</evidence>
<evidence type="ECO:0008006" key="4">
    <source>
        <dbReference type="Google" id="ProtNLM"/>
    </source>
</evidence>
<gene>
    <name evidence="2" type="ORF">OIDMADRAFT_183339</name>
</gene>
<protein>
    <recommendedName>
        <fullName evidence="4">Transcription factor domain-containing protein</fullName>
    </recommendedName>
</protein>
<organism evidence="2 3">
    <name type="scientific">Oidiodendron maius (strain Zn)</name>
    <dbReference type="NCBI Taxonomy" id="913774"/>
    <lineage>
        <taxon>Eukaryota</taxon>
        <taxon>Fungi</taxon>
        <taxon>Dikarya</taxon>
        <taxon>Ascomycota</taxon>
        <taxon>Pezizomycotina</taxon>
        <taxon>Leotiomycetes</taxon>
        <taxon>Leotiomycetes incertae sedis</taxon>
        <taxon>Myxotrichaceae</taxon>
        <taxon>Oidiodendron</taxon>
    </lineage>
</organism>
<dbReference type="HOGENOM" id="CLU_036096_1_0_1"/>
<reference evidence="3" key="2">
    <citation type="submission" date="2015-01" db="EMBL/GenBank/DDBJ databases">
        <title>Evolutionary Origins and Diversification of the Mycorrhizal Mutualists.</title>
        <authorList>
            <consortium name="DOE Joint Genome Institute"/>
            <consortium name="Mycorrhizal Genomics Consortium"/>
            <person name="Kohler A."/>
            <person name="Kuo A."/>
            <person name="Nagy L.G."/>
            <person name="Floudas D."/>
            <person name="Copeland A."/>
            <person name="Barry K.W."/>
            <person name="Cichocki N."/>
            <person name="Veneault-Fourrey C."/>
            <person name="LaButti K."/>
            <person name="Lindquist E.A."/>
            <person name="Lipzen A."/>
            <person name="Lundell T."/>
            <person name="Morin E."/>
            <person name="Murat C."/>
            <person name="Riley R."/>
            <person name="Ohm R."/>
            <person name="Sun H."/>
            <person name="Tunlid A."/>
            <person name="Henrissat B."/>
            <person name="Grigoriev I.V."/>
            <person name="Hibbett D.S."/>
            <person name="Martin F."/>
        </authorList>
    </citation>
    <scope>NUCLEOTIDE SEQUENCE [LARGE SCALE GENOMIC DNA]</scope>
    <source>
        <strain evidence="3">Zn</strain>
    </source>
</reference>
<evidence type="ECO:0000313" key="2">
    <source>
        <dbReference type="EMBL" id="KIM96628.1"/>
    </source>
</evidence>
<dbReference type="PANTHER" id="PTHR37540:SF5">
    <property type="entry name" value="TRANSCRIPTION FACTOR DOMAIN-CONTAINING PROTEIN"/>
    <property type="match status" value="1"/>
</dbReference>
<dbReference type="PANTHER" id="PTHR37540">
    <property type="entry name" value="TRANSCRIPTION FACTOR (ACR-2), PUTATIVE-RELATED-RELATED"/>
    <property type="match status" value="1"/>
</dbReference>
<dbReference type="InParanoid" id="A0A0C3CCK4"/>
<dbReference type="InterPro" id="IPR021858">
    <property type="entry name" value="Fun_TF"/>
</dbReference>
<dbReference type="EMBL" id="KN832884">
    <property type="protein sequence ID" value="KIM96628.1"/>
    <property type="molecule type" value="Genomic_DNA"/>
</dbReference>
<dbReference type="STRING" id="913774.A0A0C3CCK4"/>
<sequence>MDSQTIFSALTSKPRGSEPNRLEFVNVSDPKDITSRTNQRAIRQHVMKEVGRTRRSRRKPFSYTFDLVQDKPLGVINDNENHTTMASNLQEIAYAAPSAGFVREILPLPPFPVESTPRILELINFLHRDATINYRPNFRCWFSIAMSDPSAFYMTLSSAAMLKNAHLDDRLTEDNEALWFYTLSVQAVQKRLPNSLDDGVLGSILGFACRDLHTGNYTRSIMHLHALGHILRLRGLNNVVYRDHCLTLLSVDTSNSFALDTAPLFPAPTSLLRDFVDLYPAKDYSQLSNSVLQRWKVTYPSCSDIIPAILWTAALSSFVNELAYRPGFWREDYVAYYMLFVLHQVLSIERRDIKQINCREQRMKERIRLALIFFLGHFKRLLGFSCGGYVDPYRSKVNTLLLEQPIDWSPYLDLHLWTIVVCATGQEEGSGQWAEYVHQIVLTMSRMNLTCWEAAMNIIRGITWIDAIAVHEVQALGKEVEQMLRSR</sequence>
<feature type="region of interest" description="Disordered" evidence="1">
    <location>
        <begin position="1"/>
        <end position="21"/>
    </location>
</feature>
<dbReference type="AlphaFoldDB" id="A0A0C3CCK4"/>
<reference evidence="2 3" key="1">
    <citation type="submission" date="2014-04" db="EMBL/GenBank/DDBJ databases">
        <authorList>
            <consortium name="DOE Joint Genome Institute"/>
            <person name="Kuo A."/>
            <person name="Martino E."/>
            <person name="Perotto S."/>
            <person name="Kohler A."/>
            <person name="Nagy L.G."/>
            <person name="Floudas D."/>
            <person name="Copeland A."/>
            <person name="Barry K.W."/>
            <person name="Cichocki N."/>
            <person name="Veneault-Fourrey C."/>
            <person name="LaButti K."/>
            <person name="Lindquist E.A."/>
            <person name="Lipzen A."/>
            <person name="Lundell T."/>
            <person name="Morin E."/>
            <person name="Murat C."/>
            <person name="Sun H."/>
            <person name="Tunlid A."/>
            <person name="Henrissat B."/>
            <person name="Grigoriev I.V."/>
            <person name="Hibbett D.S."/>
            <person name="Martin F."/>
            <person name="Nordberg H.P."/>
            <person name="Cantor M.N."/>
            <person name="Hua S.X."/>
        </authorList>
    </citation>
    <scope>NUCLEOTIDE SEQUENCE [LARGE SCALE GENOMIC DNA]</scope>
    <source>
        <strain evidence="2 3">Zn</strain>
    </source>
</reference>
<dbReference type="Pfam" id="PF11951">
    <property type="entry name" value="Fungal_trans_2"/>
    <property type="match status" value="1"/>
</dbReference>